<dbReference type="EMBL" id="KB446536">
    <property type="protein sequence ID" value="EME47944.1"/>
    <property type="molecule type" value="Genomic_DNA"/>
</dbReference>
<evidence type="ECO:0000256" key="1">
    <source>
        <dbReference type="SAM" id="MobiDB-lite"/>
    </source>
</evidence>
<keyword evidence="2" id="KW-0472">Membrane</keyword>
<sequence>MEAAHLDRNGVQRANVTNATANATTAMPVADGDYTAGAMAGVGVGVGVPLLIAVVVLAFMVVREKRRCRAVNDTLASMRAHMNQPTSSWSTWTGTTAPPKRTSGPGATELPLNVLQELESPVAMRDNSDAKSYENDMAKTGAF</sequence>
<name>N1Q0D1_DOTSN</name>
<feature type="compositionally biased region" description="Low complexity" evidence="1">
    <location>
        <begin position="86"/>
        <end position="96"/>
    </location>
</feature>
<reference evidence="3 4" key="2">
    <citation type="journal article" date="2012" name="PLoS Pathog.">
        <title>Diverse lifestyles and strategies of plant pathogenesis encoded in the genomes of eighteen Dothideomycetes fungi.</title>
        <authorList>
            <person name="Ohm R.A."/>
            <person name="Feau N."/>
            <person name="Henrissat B."/>
            <person name="Schoch C.L."/>
            <person name="Horwitz B.A."/>
            <person name="Barry K.W."/>
            <person name="Condon B.J."/>
            <person name="Copeland A.C."/>
            <person name="Dhillon B."/>
            <person name="Glaser F."/>
            <person name="Hesse C.N."/>
            <person name="Kosti I."/>
            <person name="LaButti K."/>
            <person name="Lindquist E.A."/>
            <person name="Lucas S."/>
            <person name="Salamov A.A."/>
            <person name="Bradshaw R.E."/>
            <person name="Ciuffetti L."/>
            <person name="Hamelin R.C."/>
            <person name="Kema G.H.J."/>
            <person name="Lawrence C."/>
            <person name="Scott J.A."/>
            <person name="Spatafora J.W."/>
            <person name="Turgeon B.G."/>
            <person name="de Wit P.J.G.M."/>
            <person name="Zhong S."/>
            <person name="Goodwin S.B."/>
            <person name="Grigoriev I.V."/>
        </authorList>
    </citation>
    <scope>NUCLEOTIDE SEQUENCE [LARGE SCALE GENOMIC DNA]</scope>
    <source>
        <strain evidence="4">NZE10 / CBS 128990</strain>
    </source>
</reference>
<reference evidence="4" key="1">
    <citation type="journal article" date="2012" name="PLoS Genet.">
        <title>The genomes of the fungal plant pathogens Cladosporium fulvum and Dothistroma septosporum reveal adaptation to different hosts and lifestyles but also signatures of common ancestry.</title>
        <authorList>
            <person name="de Wit P.J.G.M."/>
            <person name="van der Burgt A."/>
            <person name="Oekmen B."/>
            <person name="Stergiopoulos I."/>
            <person name="Abd-Elsalam K.A."/>
            <person name="Aerts A.L."/>
            <person name="Bahkali A.H."/>
            <person name="Beenen H.G."/>
            <person name="Chettri P."/>
            <person name="Cox M.P."/>
            <person name="Datema E."/>
            <person name="de Vries R.P."/>
            <person name="Dhillon B."/>
            <person name="Ganley A.R."/>
            <person name="Griffiths S.A."/>
            <person name="Guo Y."/>
            <person name="Hamelin R.C."/>
            <person name="Henrissat B."/>
            <person name="Kabir M.S."/>
            <person name="Jashni M.K."/>
            <person name="Kema G."/>
            <person name="Klaubauf S."/>
            <person name="Lapidus A."/>
            <person name="Levasseur A."/>
            <person name="Lindquist E."/>
            <person name="Mehrabi R."/>
            <person name="Ohm R.A."/>
            <person name="Owen T.J."/>
            <person name="Salamov A."/>
            <person name="Schwelm A."/>
            <person name="Schijlen E."/>
            <person name="Sun H."/>
            <person name="van den Burg H.A."/>
            <person name="van Ham R.C.H.J."/>
            <person name="Zhang S."/>
            <person name="Goodwin S.B."/>
            <person name="Grigoriev I.V."/>
            <person name="Collemare J."/>
            <person name="Bradshaw R.E."/>
        </authorList>
    </citation>
    <scope>NUCLEOTIDE SEQUENCE [LARGE SCALE GENOMIC DNA]</scope>
    <source>
        <strain evidence="4">NZE10 / CBS 128990</strain>
    </source>
</reference>
<keyword evidence="2" id="KW-0812">Transmembrane</keyword>
<protein>
    <recommendedName>
        <fullName evidence="5">Mid2 domain-containing protein</fullName>
    </recommendedName>
</protein>
<evidence type="ECO:0000256" key="2">
    <source>
        <dbReference type="SAM" id="Phobius"/>
    </source>
</evidence>
<proteinExistence type="predicted"/>
<dbReference type="AlphaFoldDB" id="N1Q0D1"/>
<dbReference type="HOGENOM" id="CLU_1806125_0_0_1"/>
<gene>
    <name evidence="3" type="ORF">DOTSEDRAFT_21668</name>
</gene>
<evidence type="ECO:0000313" key="4">
    <source>
        <dbReference type="Proteomes" id="UP000016933"/>
    </source>
</evidence>
<evidence type="ECO:0008006" key="5">
    <source>
        <dbReference type="Google" id="ProtNLM"/>
    </source>
</evidence>
<feature type="transmembrane region" description="Helical" evidence="2">
    <location>
        <begin position="38"/>
        <end position="62"/>
    </location>
</feature>
<feature type="compositionally biased region" description="Basic and acidic residues" evidence="1">
    <location>
        <begin position="126"/>
        <end position="137"/>
    </location>
</feature>
<keyword evidence="4" id="KW-1185">Reference proteome</keyword>
<feature type="region of interest" description="Disordered" evidence="1">
    <location>
        <begin position="82"/>
        <end position="143"/>
    </location>
</feature>
<dbReference type="Proteomes" id="UP000016933">
    <property type="component" value="Unassembled WGS sequence"/>
</dbReference>
<organism evidence="3 4">
    <name type="scientific">Dothistroma septosporum (strain NZE10 / CBS 128990)</name>
    <name type="common">Red band needle blight fungus</name>
    <name type="synonym">Mycosphaerella pini</name>
    <dbReference type="NCBI Taxonomy" id="675120"/>
    <lineage>
        <taxon>Eukaryota</taxon>
        <taxon>Fungi</taxon>
        <taxon>Dikarya</taxon>
        <taxon>Ascomycota</taxon>
        <taxon>Pezizomycotina</taxon>
        <taxon>Dothideomycetes</taxon>
        <taxon>Dothideomycetidae</taxon>
        <taxon>Mycosphaerellales</taxon>
        <taxon>Mycosphaerellaceae</taxon>
        <taxon>Dothistroma</taxon>
    </lineage>
</organism>
<keyword evidence="2" id="KW-1133">Transmembrane helix</keyword>
<evidence type="ECO:0000313" key="3">
    <source>
        <dbReference type="EMBL" id="EME47944.1"/>
    </source>
</evidence>
<accession>N1Q0D1</accession>